<dbReference type="GO" id="GO:0005886">
    <property type="term" value="C:plasma membrane"/>
    <property type="evidence" value="ECO:0007669"/>
    <property type="project" value="UniProtKB-SubCell"/>
</dbReference>
<keyword evidence="5 8" id="KW-1133">Transmembrane helix</keyword>
<dbReference type="Pfam" id="PF01130">
    <property type="entry name" value="CD36"/>
    <property type="match status" value="1"/>
</dbReference>
<evidence type="ECO:0000256" key="2">
    <source>
        <dbReference type="ARBA" id="ARBA00010532"/>
    </source>
</evidence>
<evidence type="ECO:0000313" key="9">
    <source>
        <dbReference type="EMBL" id="GBP24862.1"/>
    </source>
</evidence>
<name>A0A4C1UFW0_EUMVA</name>
<evidence type="ECO:0000256" key="4">
    <source>
        <dbReference type="ARBA" id="ARBA00022692"/>
    </source>
</evidence>
<evidence type="ECO:0000313" key="10">
    <source>
        <dbReference type="Proteomes" id="UP000299102"/>
    </source>
</evidence>
<keyword evidence="6 8" id="KW-0472">Membrane</keyword>
<protein>
    <submittedName>
        <fullName evidence="9">Platelet glycoprotein 4</fullName>
    </submittedName>
</protein>
<dbReference type="EMBL" id="BGZK01000166">
    <property type="protein sequence ID" value="GBP24862.1"/>
    <property type="molecule type" value="Genomic_DNA"/>
</dbReference>
<evidence type="ECO:0000256" key="3">
    <source>
        <dbReference type="ARBA" id="ARBA00022475"/>
    </source>
</evidence>
<dbReference type="GO" id="GO:0005044">
    <property type="term" value="F:scavenger receptor activity"/>
    <property type="evidence" value="ECO:0007669"/>
    <property type="project" value="TreeGrafter"/>
</dbReference>
<dbReference type="PANTHER" id="PTHR11923:SF50">
    <property type="entry name" value="GH19047P"/>
    <property type="match status" value="1"/>
</dbReference>
<dbReference type="OrthoDB" id="18585at2759"/>
<evidence type="ECO:0000256" key="8">
    <source>
        <dbReference type="SAM" id="Phobius"/>
    </source>
</evidence>
<feature type="transmembrane region" description="Helical" evidence="8">
    <location>
        <begin position="407"/>
        <end position="428"/>
    </location>
</feature>
<dbReference type="Proteomes" id="UP000299102">
    <property type="component" value="Unassembled WGS sequence"/>
</dbReference>
<dbReference type="GO" id="GO:0005737">
    <property type="term" value="C:cytoplasm"/>
    <property type="evidence" value="ECO:0007669"/>
    <property type="project" value="TreeGrafter"/>
</dbReference>
<evidence type="ECO:0000256" key="6">
    <source>
        <dbReference type="ARBA" id="ARBA00023136"/>
    </source>
</evidence>
<comment type="caution">
    <text evidence="9">The sequence shown here is derived from an EMBL/GenBank/DDBJ whole genome shotgun (WGS) entry which is preliminary data.</text>
</comment>
<proteinExistence type="inferred from homology"/>
<dbReference type="PANTHER" id="PTHR11923">
    <property type="entry name" value="SCAVENGER RECEPTOR CLASS B TYPE-1 SR-B1"/>
    <property type="match status" value="1"/>
</dbReference>
<gene>
    <name evidence="9" type="primary">CD36</name>
    <name evidence="9" type="ORF">EVAR_14195_1</name>
</gene>
<evidence type="ECO:0000256" key="7">
    <source>
        <dbReference type="ARBA" id="ARBA00023180"/>
    </source>
</evidence>
<evidence type="ECO:0000256" key="5">
    <source>
        <dbReference type="ARBA" id="ARBA00022989"/>
    </source>
</evidence>
<keyword evidence="10" id="KW-1185">Reference proteome</keyword>
<dbReference type="STRING" id="151549.A0A4C1UFW0"/>
<evidence type="ECO:0000256" key="1">
    <source>
        <dbReference type="ARBA" id="ARBA00004236"/>
    </source>
</evidence>
<organism evidence="9 10">
    <name type="scientific">Eumeta variegata</name>
    <name type="common">Bagworm moth</name>
    <name type="synonym">Eumeta japonica</name>
    <dbReference type="NCBI Taxonomy" id="151549"/>
    <lineage>
        <taxon>Eukaryota</taxon>
        <taxon>Metazoa</taxon>
        <taxon>Ecdysozoa</taxon>
        <taxon>Arthropoda</taxon>
        <taxon>Hexapoda</taxon>
        <taxon>Insecta</taxon>
        <taxon>Pterygota</taxon>
        <taxon>Neoptera</taxon>
        <taxon>Endopterygota</taxon>
        <taxon>Lepidoptera</taxon>
        <taxon>Glossata</taxon>
        <taxon>Ditrysia</taxon>
        <taxon>Tineoidea</taxon>
        <taxon>Psychidae</taxon>
        <taxon>Oiketicinae</taxon>
        <taxon>Eumeta</taxon>
    </lineage>
</organism>
<dbReference type="AlphaFoldDB" id="A0A4C1UFW0"/>
<reference evidence="9 10" key="1">
    <citation type="journal article" date="2019" name="Commun. Biol.">
        <title>The bagworm genome reveals a unique fibroin gene that provides high tensile strength.</title>
        <authorList>
            <person name="Kono N."/>
            <person name="Nakamura H."/>
            <person name="Ohtoshi R."/>
            <person name="Tomita M."/>
            <person name="Numata K."/>
            <person name="Arakawa K."/>
        </authorList>
    </citation>
    <scope>NUCLEOTIDE SEQUENCE [LARGE SCALE GENOMIC DNA]</scope>
</reference>
<sequence>MQPEIRWSSPFISSGVVKRSRQCVAGFRISDSGGNGLMKASVGHRNCHSLDERKQRKSLFHVCILGSIDASDGSIFPTSMLDRKQTLYAFFPNLCRRLPFEYEKDVETEDGIQLLRYRMPKGVFDDPSRRRSNQCFCEIDSGTCPPRGVINITACSMGGSMLVSFPHFHLGDEKLTEDIIGLRPDQYTADNFIDIHPTLGIVLNGKTSLQINIQVKKTPQFTAFKFLKQDLILPVAWLEMQIGELSTVEENKASCLHCSGQHTARYVLLDTGPGRSWIGRNVSRHLRLKNLFPTLRLQKNIHLSKSYRLSPVGIPTHGDGYQAVTVKGESTTFLSLYIVSPSLQITTEAVASWLILRFRKCRKTKYSLILSLSDIRVSFVQSVGKLPESVRSLVYHGTYSTAAVQLGLTWGCAVGLLVSGCCLAVMFCQKRRKPCATLKKISIELEQK</sequence>
<dbReference type="PRINTS" id="PR01609">
    <property type="entry name" value="CD36FAMILY"/>
</dbReference>
<keyword evidence="4 8" id="KW-0812">Transmembrane</keyword>
<dbReference type="InterPro" id="IPR002159">
    <property type="entry name" value="CD36_fam"/>
</dbReference>
<keyword evidence="7" id="KW-0325">Glycoprotein</keyword>
<accession>A0A4C1UFW0</accession>
<comment type="similarity">
    <text evidence="2">Belongs to the CD36 family.</text>
</comment>
<comment type="subcellular location">
    <subcellularLocation>
        <location evidence="1">Cell membrane</location>
    </subcellularLocation>
</comment>
<keyword evidence="3" id="KW-1003">Cell membrane</keyword>